<comment type="caution">
    <text evidence="1">The sequence shown here is derived from an EMBL/GenBank/DDBJ whole genome shotgun (WGS) entry which is preliminary data.</text>
</comment>
<name>A0A2W1J8X7_9CYAN</name>
<accession>A0A2W1J8X7</accession>
<dbReference type="RefSeq" id="WP_110988734.1">
    <property type="nucleotide sequence ID" value="NZ_CAWNWM010000029.1"/>
</dbReference>
<dbReference type="InterPro" id="IPR036249">
    <property type="entry name" value="Thioredoxin-like_sf"/>
</dbReference>
<dbReference type="AlphaFoldDB" id="A0A2W1J8X7"/>
<dbReference type="SUPFAM" id="SSF52833">
    <property type="entry name" value="Thioredoxin-like"/>
    <property type="match status" value="1"/>
</dbReference>
<dbReference type="Proteomes" id="UP000248857">
    <property type="component" value="Unassembled WGS sequence"/>
</dbReference>
<evidence type="ECO:0000313" key="2">
    <source>
        <dbReference type="Proteomes" id="UP000248857"/>
    </source>
</evidence>
<proteinExistence type="predicted"/>
<protein>
    <submittedName>
        <fullName evidence="1">Ferredoxin, 2Fe-2s</fullName>
    </submittedName>
</protein>
<dbReference type="EMBL" id="PQWO01000029">
    <property type="protein sequence ID" value="PZD70740.1"/>
    <property type="molecule type" value="Genomic_DNA"/>
</dbReference>
<evidence type="ECO:0000313" key="1">
    <source>
        <dbReference type="EMBL" id="PZD70740.1"/>
    </source>
</evidence>
<dbReference type="CDD" id="cd02980">
    <property type="entry name" value="TRX_Fd_family"/>
    <property type="match status" value="1"/>
</dbReference>
<gene>
    <name evidence="1" type="ORF">C1752_09723</name>
</gene>
<dbReference type="Gene3D" id="3.40.30.10">
    <property type="entry name" value="Glutaredoxin"/>
    <property type="match status" value="1"/>
</dbReference>
<dbReference type="Pfam" id="PF01257">
    <property type="entry name" value="2Fe-2S_thioredx"/>
    <property type="match status" value="1"/>
</dbReference>
<dbReference type="OrthoDB" id="465045at2"/>
<keyword evidence="2" id="KW-1185">Reference proteome</keyword>
<organism evidence="1 2">
    <name type="scientific">Acaryochloris thomasi RCC1774</name>
    <dbReference type="NCBI Taxonomy" id="1764569"/>
    <lineage>
        <taxon>Bacteria</taxon>
        <taxon>Bacillati</taxon>
        <taxon>Cyanobacteriota</taxon>
        <taxon>Cyanophyceae</taxon>
        <taxon>Acaryochloridales</taxon>
        <taxon>Acaryochloridaceae</taxon>
        <taxon>Acaryochloris</taxon>
        <taxon>Acaryochloris thomasi</taxon>
    </lineage>
</organism>
<sequence>MERSQFTDISSFTVQGRLLRLYGKQKKKPKALRVETKQGKYYIHLSKKLRKQGCSGLKKGEWVWITGSLEPKGGRCILKATELRVIAPEIAPSHSTNGAPENSSSPSTQSGKVLICLKSSCVKRGAKGVEKAVETVICDRNLTEDITIKPTGCMGHCKKGPNVVVMPGKQRYQKVKPSDAPRLISQA</sequence>
<reference evidence="1 2" key="1">
    <citation type="journal article" date="2018" name="Sci. Rep.">
        <title>A novel species of the marine cyanobacterium Acaryochloris with a unique pigment content and lifestyle.</title>
        <authorList>
            <person name="Partensky F."/>
            <person name="Six C."/>
            <person name="Ratin M."/>
            <person name="Garczarek L."/>
            <person name="Vaulot D."/>
            <person name="Probert I."/>
            <person name="Calteau A."/>
            <person name="Gourvil P."/>
            <person name="Marie D."/>
            <person name="Grebert T."/>
            <person name="Bouchier C."/>
            <person name="Le Panse S."/>
            <person name="Gachenot M."/>
            <person name="Rodriguez F."/>
            <person name="Garrido J.L."/>
        </authorList>
    </citation>
    <scope>NUCLEOTIDE SEQUENCE [LARGE SCALE GENOMIC DNA]</scope>
    <source>
        <strain evidence="1 2">RCC1774</strain>
    </source>
</reference>